<sequence>MPTVRPEQPVFRFAPSPNGLLHLGHALSAIVNHDMAAAIGGRFLLRIEDIDRTRCRPEFETAIFEDLTWLGLSWDEPVRRQSDHLARYAATLDRLKAMGLVYPSVMSRGEIKAAVAAAEASGGAWPRDPDGTPLYPGRERDLSPGEQAKLVAGGRAYAWRLDVAKAVQRAGEPLTWHETGAGPSGETWRIAADPSAWGDVILSRSDAPSSYHLSVVADDALQGVTHVVRGRDLYHATSIHRLLQRLLGLPEPVYHHHRLILGPDGRKLSKSNGDSGIAALRAAGHSPEDIRRMLADDTSEHMRDLQSPRT</sequence>
<dbReference type="GO" id="GO:0004818">
    <property type="term" value="F:glutamate-tRNA ligase activity"/>
    <property type="evidence" value="ECO:0007669"/>
    <property type="project" value="TreeGrafter"/>
</dbReference>
<evidence type="ECO:0000256" key="7">
    <source>
        <dbReference type="RuleBase" id="RU363037"/>
    </source>
</evidence>
<keyword evidence="2" id="KW-0479">Metal-binding</keyword>
<dbReference type="PANTHER" id="PTHR43311">
    <property type="entry name" value="GLUTAMATE--TRNA LIGASE"/>
    <property type="match status" value="1"/>
</dbReference>
<organism evidence="9 10">
    <name type="scientific">Sinorhizobium sojae CCBAU 05684</name>
    <dbReference type="NCBI Taxonomy" id="716928"/>
    <lineage>
        <taxon>Bacteria</taxon>
        <taxon>Pseudomonadati</taxon>
        <taxon>Pseudomonadota</taxon>
        <taxon>Alphaproteobacteria</taxon>
        <taxon>Hyphomicrobiales</taxon>
        <taxon>Rhizobiaceae</taxon>
        <taxon>Sinorhizobium/Ensifer group</taxon>
        <taxon>Sinorhizobium</taxon>
    </lineage>
</organism>
<evidence type="ECO:0000256" key="4">
    <source>
        <dbReference type="ARBA" id="ARBA00022833"/>
    </source>
</evidence>
<evidence type="ECO:0000256" key="5">
    <source>
        <dbReference type="ARBA" id="ARBA00022840"/>
    </source>
</evidence>
<evidence type="ECO:0000313" key="10">
    <source>
        <dbReference type="Proteomes" id="UP000217211"/>
    </source>
</evidence>
<dbReference type="GO" id="GO:0006424">
    <property type="term" value="P:glutamyl-tRNA aminoacylation"/>
    <property type="evidence" value="ECO:0007669"/>
    <property type="project" value="TreeGrafter"/>
</dbReference>
<dbReference type="PANTHER" id="PTHR43311:SF1">
    <property type="entry name" value="GLUTAMYL-Q TRNA(ASP) SYNTHETASE"/>
    <property type="match status" value="1"/>
</dbReference>
<dbReference type="PRINTS" id="PR00987">
    <property type="entry name" value="TRNASYNTHGLU"/>
</dbReference>
<evidence type="ECO:0000256" key="2">
    <source>
        <dbReference type="ARBA" id="ARBA00022723"/>
    </source>
</evidence>
<dbReference type="InterPro" id="IPR001412">
    <property type="entry name" value="aa-tRNA-synth_I_CS"/>
</dbReference>
<keyword evidence="10" id="KW-1185">Reference proteome</keyword>
<accession>A0A249PE36</accession>
<dbReference type="EMBL" id="CP023067">
    <property type="protein sequence ID" value="ASY64086.1"/>
    <property type="molecule type" value="Genomic_DNA"/>
</dbReference>
<protein>
    <submittedName>
        <fullName evidence="9">Glutamyl-Q-tRNA synthetase</fullName>
    </submittedName>
</protein>
<evidence type="ECO:0000256" key="6">
    <source>
        <dbReference type="ARBA" id="ARBA00023146"/>
    </source>
</evidence>
<keyword evidence="7" id="KW-0648">Protein biosynthesis</keyword>
<evidence type="ECO:0000313" key="9">
    <source>
        <dbReference type="EMBL" id="ASY64086.1"/>
    </source>
</evidence>
<reference evidence="9 10" key="1">
    <citation type="submission" date="2017-08" db="EMBL/GenBank/DDBJ databases">
        <title>Multipartite genome sequences of Sinorhizobium species nodulating soybeans.</title>
        <authorList>
            <person name="Tian C.F."/>
        </authorList>
    </citation>
    <scope>NUCLEOTIDE SEQUENCE [LARGE SCALE GENOMIC DNA]</scope>
    <source>
        <strain evidence="9 10">CCBAU 05684</strain>
    </source>
</reference>
<dbReference type="InterPro" id="IPR000924">
    <property type="entry name" value="Glu/Gln-tRNA-synth"/>
</dbReference>
<keyword evidence="1 7" id="KW-0436">Ligase</keyword>
<dbReference type="InterPro" id="IPR014729">
    <property type="entry name" value="Rossmann-like_a/b/a_fold"/>
</dbReference>
<dbReference type="Gene3D" id="3.40.50.620">
    <property type="entry name" value="HUPs"/>
    <property type="match status" value="1"/>
</dbReference>
<feature type="domain" description="Glutamyl/glutaminyl-tRNA synthetase class Ib catalytic" evidence="8">
    <location>
        <begin position="11"/>
        <end position="294"/>
    </location>
</feature>
<dbReference type="OrthoDB" id="9807503at2"/>
<gene>
    <name evidence="9" type="ORF">SJ05684_c26540</name>
</gene>
<dbReference type="SUPFAM" id="SSF52374">
    <property type="entry name" value="Nucleotidylyl transferase"/>
    <property type="match status" value="1"/>
</dbReference>
<dbReference type="Pfam" id="PF00749">
    <property type="entry name" value="tRNA-synt_1c"/>
    <property type="match status" value="1"/>
</dbReference>
<dbReference type="NCBIfam" id="NF004315">
    <property type="entry name" value="PRK05710.1-4"/>
    <property type="match status" value="1"/>
</dbReference>
<dbReference type="Proteomes" id="UP000217211">
    <property type="component" value="Chromosome"/>
</dbReference>
<evidence type="ECO:0000256" key="1">
    <source>
        <dbReference type="ARBA" id="ARBA00022598"/>
    </source>
</evidence>
<dbReference type="InterPro" id="IPR020058">
    <property type="entry name" value="Glu/Gln-tRNA-synth_Ib_cat-dom"/>
</dbReference>
<keyword evidence="3 7" id="KW-0547">Nucleotide-binding</keyword>
<dbReference type="GO" id="GO:0005829">
    <property type="term" value="C:cytosol"/>
    <property type="evidence" value="ECO:0007669"/>
    <property type="project" value="TreeGrafter"/>
</dbReference>
<evidence type="ECO:0000256" key="3">
    <source>
        <dbReference type="ARBA" id="ARBA00022741"/>
    </source>
</evidence>
<name>A0A249PE36_9HYPH</name>
<dbReference type="RefSeq" id="WP_050980122.1">
    <property type="nucleotide sequence ID" value="NZ_AJQT01000086.1"/>
</dbReference>
<proteinExistence type="inferred from homology"/>
<dbReference type="PROSITE" id="PS00178">
    <property type="entry name" value="AA_TRNA_LIGASE_I"/>
    <property type="match status" value="1"/>
</dbReference>
<keyword evidence="4" id="KW-0862">Zinc</keyword>
<keyword evidence="6 7" id="KW-0030">Aminoacyl-tRNA synthetase</keyword>
<dbReference type="AlphaFoldDB" id="A0A249PE36"/>
<keyword evidence="5 7" id="KW-0067">ATP-binding</keyword>
<evidence type="ECO:0000259" key="8">
    <source>
        <dbReference type="Pfam" id="PF00749"/>
    </source>
</evidence>
<dbReference type="eggNOG" id="COG0008">
    <property type="taxonomic scope" value="Bacteria"/>
</dbReference>
<dbReference type="STRING" id="716928.GCA_000261485_04046"/>
<dbReference type="GO" id="GO:0005524">
    <property type="term" value="F:ATP binding"/>
    <property type="evidence" value="ECO:0007669"/>
    <property type="project" value="UniProtKB-KW"/>
</dbReference>
<dbReference type="KEGG" id="esj:SJ05684_c26540"/>
<dbReference type="InterPro" id="IPR049940">
    <property type="entry name" value="GluQ/Sye"/>
</dbReference>
<comment type="similarity">
    <text evidence="7">Belongs to the class-I aminoacyl-tRNA synthetase family.</text>
</comment>